<dbReference type="Gene3D" id="3.40.50.150">
    <property type="entry name" value="Vaccinia Virus protein VP39"/>
    <property type="match status" value="1"/>
</dbReference>
<dbReference type="AlphaFoldDB" id="A0A4U7ARN5"/>
<dbReference type="Proteomes" id="UP000308133">
    <property type="component" value="Unassembled WGS sequence"/>
</dbReference>
<dbReference type="InterPro" id="IPR002877">
    <property type="entry name" value="RNA_MeTrfase_FtsJ_dom"/>
</dbReference>
<name>A0A4U7ARN5_9PEZI</name>
<sequence>MAPGGFLATALRINRNSHAVAFTLPPKDGGHEVLLPANPDVSVKYLDITMLAADMGVTDIPAEHPDAGKFLPKHMEPGKTFDLIFCDGQVLRTHERAAYREQREARILILTQLALGLEHVSEDGSMVILLHKVEVLETVRLLITFSKFSKIQLFKSERSHAKRSFFYLVATEIRPSHVEAVRAKVEWKKVWITATFGDDEELKEIFKKDEVALHDLLQDFGQDLVRLGEPVWNVQADALQDAPWIRGKK</sequence>
<reference evidence="2 3" key="1">
    <citation type="submission" date="2018-02" db="EMBL/GenBank/DDBJ databases">
        <title>Draft genome sequences of Elsinoe sp., causing black scab on jojoba.</title>
        <authorList>
            <person name="Stodart B."/>
            <person name="Jeffress S."/>
            <person name="Ash G."/>
            <person name="Arun Chinnappa K."/>
        </authorList>
    </citation>
    <scope>NUCLEOTIDE SEQUENCE [LARGE SCALE GENOMIC DNA]</scope>
    <source>
        <strain evidence="2 3">Hillstone_2</strain>
    </source>
</reference>
<comment type="caution">
    <text evidence="2">The sequence shown here is derived from an EMBL/GenBank/DDBJ whole genome shotgun (WGS) entry which is preliminary data.</text>
</comment>
<evidence type="ECO:0000259" key="1">
    <source>
        <dbReference type="Pfam" id="PF01728"/>
    </source>
</evidence>
<dbReference type="GO" id="GO:0008168">
    <property type="term" value="F:methyltransferase activity"/>
    <property type="evidence" value="ECO:0007669"/>
    <property type="project" value="UniProtKB-KW"/>
</dbReference>
<dbReference type="Pfam" id="PF01728">
    <property type="entry name" value="FtsJ"/>
    <property type="match status" value="1"/>
</dbReference>
<feature type="domain" description="Ribosomal RNA methyltransferase FtsJ" evidence="1">
    <location>
        <begin position="2"/>
        <end position="171"/>
    </location>
</feature>
<protein>
    <submittedName>
        <fullName evidence="2">Putative FtsJ-like methyltransferase</fullName>
    </submittedName>
</protein>
<dbReference type="InterPro" id="IPR029063">
    <property type="entry name" value="SAM-dependent_MTases_sf"/>
</dbReference>
<gene>
    <name evidence="2" type="ORF">C1H76_8665</name>
</gene>
<evidence type="ECO:0000313" key="2">
    <source>
        <dbReference type="EMBL" id="TKX19131.1"/>
    </source>
</evidence>
<keyword evidence="2" id="KW-0489">Methyltransferase</keyword>
<dbReference type="GO" id="GO:0032259">
    <property type="term" value="P:methylation"/>
    <property type="evidence" value="ECO:0007669"/>
    <property type="project" value="UniProtKB-KW"/>
</dbReference>
<evidence type="ECO:0000313" key="3">
    <source>
        <dbReference type="Proteomes" id="UP000308133"/>
    </source>
</evidence>
<dbReference type="EMBL" id="PTQR01000119">
    <property type="protein sequence ID" value="TKX19131.1"/>
    <property type="molecule type" value="Genomic_DNA"/>
</dbReference>
<accession>A0A4U7ARN5</accession>
<organism evidence="2 3">
    <name type="scientific">Elsinoe australis</name>
    <dbReference type="NCBI Taxonomy" id="40998"/>
    <lineage>
        <taxon>Eukaryota</taxon>
        <taxon>Fungi</taxon>
        <taxon>Dikarya</taxon>
        <taxon>Ascomycota</taxon>
        <taxon>Pezizomycotina</taxon>
        <taxon>Dothideomycetes</taxon>
        <taxon>Dothideomycetidae</taxon>
        <taxon>Myriangiales</taxon>
        <taxon>Elsinoaceae</taxon>
        <taxon>Elsinoe</taxon>
    </lineage>
</organism>
<keyword evidence="2" id="KW-0808">Transferase</keyword>
<proteinExistence type="predicted"/>
<dbReference type="SUPFAM" id="SSF53335">
    <property type="entry name" value="S-adenosyl-L-methionine-dependent methyltransferases"/>
    <property type="match status" value="1"/>
</dbReference>